<dbReference type="AlphaFoldDB" id="A0A8T2MMD5"/>
<dbReference type="EMBL" id="JAFBMS010001076">
    <property type="protein sequence ID" value="KAG9329579.1"/>
    <property type="molecule type" value="Genomic_DNA"/>
</dbReference>
<feature type="signal peptide" evidence="1">
    <location>
        <begin position="1"/>
        <end position="16"/>
    </location>
</feature>
<gene>
    <name evidence="2" type="ORF">JZ751_003616</name>
</gene>
<feature type="chain" id="PRO_5035736951" evidence="1">
    <location>
        <begin position="17"/>
        <end position="52"/>
    </location>
</feature>
<name>A0A8T2MMD5_9TELE</name>
<evidence type="ECO:0000313" key="3">
    <source>
        <dbReference type="Proteomes" id="UP000824540"/>
    </source>
</evidence>
<organism evidence="2 3">
    <name type="scientific">Albula glossodonta</name>
    <name type="common">roundjaw bonefish</name>
    <dbReference type="NCBI Taxonomy" id="121402"/>
    <lineage>
        <taxon>Eukaryota</taxon>
        <taxon>Metazoa</taxon>
        <taxon>Chordata</taxon>
        <taxon>Craniata</taxon>
        <taxon>Vertebrata</taxon>
        <taxon>Euteleostomi</taxon>
        <taxon>Actinopterygii</taxon>
        <taxon>Neopterygii</taxon>
        <taxon>Teleostei</taxon>
        <taxon>Albuliformes</taxon>
        <taxon>Albulidae</taxon>
        <taxon>Albula</taxon>
    </lineage>
</organism>
<evidence type="ECO:0000313" key="2">
    <source>
        <dbReference type="EMBL" id="KAG9329579.1"/>
    </source>
</evidence>
<accession>A0A8T2MMD5</accession>
<protein>
    <submittedName>
        <fullName evidence="2">Uncharacterized protein</fullName>
    </submittedName>
</protein>
<reference evidence="2" key="1">
    <citation type="thesis" date="2021" institute="BYU ScholarsArchive" country="Provo, UT, USA">
        <title>Applications of and Algorithms for Genome Assembly and Genomic Analyses with an Emphasis on Marine Teleosts.</title>
        <authorList>
            <person name="Pickett B.D."/>
        </authorList>
    </citation>
    <scope>NUCLEOTIDE SEQUENCE</scope>
    <source>
        <strain evidence="2">HI-2016</strain>
    </source>
</reference>
<keyword evidence="1" id="KW-0732">Signal</keyword>
<proteinExistence type="predicted"/>
<comment type="caution">
    <text evidence="2">The sequence shown here is derived from an EMBL/GenBank/DDBJ whole genome shotgun (WGS) entry which is preliminary data.</text>
</comment>
<sequence>MKNIFLICLTLTAVVSQPKFLCLSPMPQLSNLALHYSGTPVNCCALWTMGQQ</sequence>
<keyword evidence="3" id="KW-1185">Reference proteome</keyword>
<evidence type="ECO:0000256" key="1">
    <source>
        <dbReference type="SAM" id="SignalP"/>
    </source>
</evidence>
<dbReference type="Proteomes" id="UP000824540">
    <property type="component" value="Unassembled WGS sequence"/>
</dbReference>